<protein>
    <submittedName>
        <fullName evidence="5">Oxidoreductase domain protein</fullName>
    </submittedName>
</protein>
<dbReference type="EMBL" id="CP000698">
    <property type="protein sequence ID" value="ABQ28420.1"/>
    <property type="molecule type" value="Genomic_DNA"/>
</dbReference>
<dbReference type="Gene3D" id="3.30.360.10">
    <property type="entry name" value="Dihydrodipicolinate Reductase, domain 2"/>
    <property type="match status" value="1"/>
</dbReference>
<dbReference type="STRING" id="351605.Gura_4277"/>
<dbReference type="InterPro" id="IPR036291">
    <property type="entry name" value="NAD(P)-bd_dom_sf"/>
</dbReference>
<dbReference type="HOGENOM" id="CLU_023194_5_0_7"/>
<name>A5G9F2_GEOUR</name>
<dbReference type="Pfam" id="PF22725">
    <property type="entry name" value="GFO_IDH_MocA_C3"/>
    <property type="match status" value="1"/>
</dbReference>
<dbReference type="InterPro" id="IPR000683">
    <property type="entry name" value="Gfo/Idh/MocA-like_OxRdtase_N"/>
</dbReference>
<dbReference type="SUPFAM" id="SSF55347">
    <property type="entry name" value="Glyceraldehyde-3-phosphate dehydrogenase-like, C-terminal domain"/>
    <property type="match status" value="1"/>
</dbReference>
<dbReference type="GO" id="GO:0016491">
    <property type="term" value="F:oxidoreductase activity"/>
    <property type="evidence" value="ECO:0007669"/>
    <property type="project" value="UniProtKB-KW"/>
</dbReference>
<dbReference type="PANTHER" id="PTHR22604:SF105">
    <property type="entry name" value="TRANS-1,2-DIHYDROBENZENE-1,2-DIOL DEHYDROGENASE"/>
    <property type="match status" value="1"/>
</dbReference>
<keyword evidence="6" id="KW-1185">Reference proteome</keyword>
<organism evidence="5 6">
    <name type="scientific">Geotalea uraniireducens (strain Rf4)</name>
    <name type="common">Geobacter uraniireducens</name>
    <dbReference type="NCBI Taxonomy" id="351605"/>
    <lineage>
        <taxon>Bacteria</taxon>
        <taxon>Pseudomonadati</taxon>
        <taxon>Thermodesulfobacteriota</taxon>
        <taxon>Desulfuromonadia</taxon>
        <taxon>Geobacterales</taxon>
        <taxon>Geobacteraceae</taxon>
        <taxon>Geotalea</taxon>
    </lineage>
</organism>
<keyword evidence="2" id="KW-0560">Oxidoreductase</keyword>
<dbReference type="SUPFAM" id="SSF51735">
    <property type="entry name" value="NAD(P)-binding Rossmann-fold domains"/>
    <property type="match status" value="1"/>
</dbReference>
<dbReference type="PANTHER" id="PTHR22604">
    <property type="entry name" value="OXIDOREDUCTASES"/>
    <property type="match status" value="1"/>
</dbReference>
<dbReference type="AlphaFoldDB" id="A5G9F2"/>
<dbReference type="GO" id="GO:0000166">
    <property type="term" value="F:nucleotide binding"/>
    <property type="evidence" value="ECO:0007669"/>
    <property type="project" value="InterPro"/>
</dbReference>
<evidence type="ECO:0000313" key="5">
    <source>
        <dbReference type="EMBL" id="ABQ28420.1"/>
    </source>
</evidence>
<evidence type="ECO:0000259" key="4">
    <source>
        <dbReference type="Pfam" id="PF22725"/>
    </source>
</evidence>
<evidence type="ECO:0000259" key="3">
    <source>
        <dbReference type="Pfam" id="PF01408"/>
    </source>
</evidence>
<dbReference type="KEGG" id="gur:Gura_4277"/>
<dbReference type="Gene3D" id="3.40.50.720">
    <property type="entry name" value="NAD(P)-binding Rossmann-like Domain"/>
    <property type="match status" value="1"/>
</dbReference>
<reference evidence="5 6" key="1">
    <citation type="submission" date="2007-05" db="EMBL/GenBank/DDBJ databases">
        <title>Complete sequence of Geobacter uraniireducens Rf4.</title>
        <authorList>
            <consortium name="US DOE Joint Genome Institute"/>
            <person name="Copeland A."/>
            <person name="Lucas S."/>
            <person name="Lapidus A."/>
            <person name="Barry K."/>
            <person name="Detter J.C."/>
            <person name="Glavina del Rio T."/>
            <person name="Hammon N."/>
            <person name="Israni S."/>
            <person name="Dalin E."/>
            <person name="Tice H."/>
            <person name="Pitluck S."/>
            <person name="Chertkov O."/>
            <person name="Brettin T."/>
            <person name="Bruce D."/>
            <person name="Han C."/>
            <person name="Schmutz J."/>
            <person name="Larimer F."/>
            <person name="Land M."/>
            <person name="Hauser L."/>
            <person name="Kyrpides N."/>
            <person name="Mikhailova N."/>
            <person name="Shelobolina E."/>
            <person name="Aklujkar M."/>
            <person name="Lovley D."/>
            <person name="Richardson P."/>
        </authorList>
    </citation>
    <scope>NUCLEOTIDE SEQUENCE [LARGE SCALE GENOMIC DNA]</scope>
    <source>
        <strain evidence="5 6">Rf4</strain>
    </source>
</reference>
<dbReference type="InterPro" id="IPR050984">
    <property type="entry name" value="Gfo/Idh/MocA_domain"/>
</dbReference>
<proteinExistence type="inferred from homology"/>
<accession>A5G9F2</accession>
<dbReference type="OrthoDB" id="9793050at2"/>
<dbReference type="RefSeq" id="WP_011941050.1">
    <property type="nucleotide sequence ID" value="NC_009483.1"/>
</dbReference>
<evidence type="ECO:0000256" key="2">
    <source>
        <dbReference type="ARBA" id="ARBA00023002"/>
    </source>
</evidence>
<evidence type="ECO:0000313" key="6">
    <source>
        <dbReference type="Proteomes" id="UP000006695"/>
    </source>
</evidence>
<dbReference type="Proteomes" id="UP000006695">
    <property type="component" value="Chromosome"/>
</dbReference>
<feature type="domain" description="GFO/IDH/MocA-like oxidoreductase" evidence="4">
    <location>
        <begin position="132"/>
        <end position="246"/>
    </location>
</feature>
<feature type="domain" description="Gfo/Idh/MocA-like oxidoreductase N-terminal" evidence="3">
    <location>
        <begin position="9"/>
        <end position="121"/>
    </location>
</feature>
<sequence>MALTADKRVRVGILGCSDIACRKFIPALRGCGGAVLKGVASRAAASLAGETYAVLGYEELLAHEEIELVYLSLPNHLHEEWTVRALQSGKHVICEKPLGLSAASVERMLRCAGERGVLLYENLMYLHHPQHAAVKGLIDAGRIGRIRSLRSVFAFPFPAAGNFRLDPERGGGAFHDLARYPLSTALHCLQGDSYRFRGFALDRSGLNVAMHGTALTSAGEVFTFSIAFGQQYESYYEIIGELGKIRVDRAYTTPADLANLIRVTCGERDTSFTVPACDHFRLMIEHVCAVVRNGGDFGEMHQRTRRLARLADQMEKGCRHEEDRQ</sequence>
<gene>
    <name evidence="5" type="ordered locus">Gura_4277</name>
</gene>
<dbReference type="InterPro" id="IPR055170">
    <property type="entry name" value="GFO_IDH_MocA-like_dom"/>
</dbReference>
<dbReference type="Pfam" id="PF01408">
    <property type="entry name" value="GFO_IDH_MocA"/>
    <property type="match status" value="1"/>
</dbReference>
<evidence type="ECO:0000256" key="1">
    <source>
        <dbReference type="ARBA" id="ARBA00010928"/>
    </source>
</evidence>
<comment type="similarity">
    <text evidence="1">Belongs to the Gfo/Idh/MocA family.</text>
</comment>